<accession>A0A4P7XF80</accession>
<reference evidence="1 2" key="1">
    <citation type="submission" date="2018-07" db="EMBL/GenBank/DDBJ databases">
        <title>Marsedoiliclastica nanhaica gen. nov. sp. nov., a novel marine hydrocarbonoclastic bacterium isolated from an in-situ enriched hydrocarbon-degrading consortium in deep-sea sediment.</title>
        <authorList>
            <person name="Dong C."/>
            <person name="Ma T."/>
            <person name="Liu R."/>
            <person name="Shao Z."/>
        </authorList>
    </citation>
    <scope>NUCLEOTIDE SEQUENCE [LARGE SCALE GENOMIC DNA]</scope>
    <source>
        <strain evidence="2">soil36-7</strain>
    </source>
</reference>
<dbReference type="Proteomes" id="UP000298049">
    <property type="component" value="Chromosome"/>
</dbReference>
<dbReference type="Pfam" id="PF07273">
    <property type="entry name" value="DUF1439"/>
    <property type="match status" value="1"/>
</dbReference>
<gene>
    <name evidence="1" type="ORF">soil367_04925</name>
</gene>
<dbReference type="AlphaFoldDB" id="A0A4P7XF80"/>
<dbReference type="InterPro" id="IPR010835">
    <property type="entry name" value="DUF1439"/>
</dbReference>
<evidence type="ECO:0000313" key="1">
    <source>
        <dbReference type="EMBL" id="QCF25325.1"/>
    </source>
</evidence>
<name>A0A4P7XF80_9ALTE</name>
<dbReference type="Gene3D" id="3.15.10.40">
    <property type="entry name" value="Uncharacterised protein PF07273, DUF1439"/>
    <property type="match status" value="1"/>
</dbReference>
<dbReference type="EMBL" id="CP031093">
    <property type="protein sequence ID" value="QCF25325.1"/>
    <property type="molecule type" value="Genomic_DNA"/>
</dbReference>
<dbReference type="KEGG" id="hmi:soil367_04925"/>
<dbReference type="OrthoDB" id="6398264at2"/>
<evidence type="ECO:0000313" key="2">
    <source>
        <dbReference type="Proteomes" id="UP000298049"/>
    </source>
</evidence>
<dbReference type="RefSeq" id="WP_136547487.1">
    <property type="nucleotide sequence ID" value="NZ_CP031093.1"/>
</dbReference>
<sequence>MPLLYRLVFSVLMISLVSGCAGLSPYSISEGALEQYLQSELRAFDKGQLSMGSPLSLNFDTVDLDVGPDGRDVIVLDLAGQVALNVLLTRLPVDLTLKIEGSPVYDNEEKAIYIRRLKLLDSKIDSPFISQDLKPVTDSAMRLAAQLLETVPVYRLNESDLGPRLLGMMNMDIKVAPGRLTFVTADDS</sequence>
<dbReference type="PROSITE" id="PS51257">
    <property type="entry name" value="PROKAR_LIPOPROTEIN"/>
    <property type="match status" value="1"/>
</dbReference>
<protein>
    <submittedName>
        <fullName evidence="1">DUF1439 domain-containing protein</fullName>
    </submittedName>
</protein>
<keyword evidence="2" id="KW-1185">Reference proteome</keyword>
<organism evidence="1 2">
    <name type="scientific">Hydrocarboniclastica marina</name>
    <dbReference type="NCBI Taxonomy" id="2259620"/>
    <lineage>
        <taxon>Bacteria</taxon>
        <taxon>Pseudomonadati</taxon>
        <taxon>Pseudomonadota</taxon>
        <taxon>Gammaproteobacteria</taxon>
        <taxon>Alteromonadales</taxon>
        <taxon>Alteromonadaceae</taxon>
        <taxon>Hydrocarboniclastica</taxon>
    </lineage>
</organism>
<proteinExistence type="predicted"/>